<keyword evidence="2" id="KW-1185">Reference proteome</keyword>
<comment type="caution">
    <text evidence="1">The sequence shown here is derived from an EMBL/GenBank/DDBJ whole genome shotgun (WGS) entry which is preliminary data.</text>
</comment>
<dbReference type="STRING" id="1524460.IX84_08255"/>
<dbReference type="Proteomes" id="UP000029736">
    <property type="component" value="Unassembled WGS sequence"/>
</dbReference>
<name>A0A098S966_9BACT</name>
<evidence type="ECO:0000313" key="1">
    <source>
        <dbReference type="EMBL" id="KGE88650.1"/>
    </source>
</evidence>
<dbReference type="EMBL" id="JPOS01000018">
    <property type="protein sequence ID" value="KGE88650.1"/>
    <property type="molecule type" value="Genomic_DNA"/>
</dbReference>
<evidence type="ECO:0000313" key="2">
    <source>
        <dbReference type="Proteomes" id="UP000029736"/>
    </source>
</evidence>
<protein>
    <recommendedName>
        <fullName evidence="3">Phage tail collar domain-containing protein</fullName>
    </recommendedName>
</protein>
<proteinExistence type="predicted"/>
<dbReference type="AlphaFoldDB" id="A0A098S966"/>
<accession>A0A098S966</accession>
<reference evidence="1 2" key="1">
    <citation type="journal article" date="2014" name="Int. J. Syst. Evol. Microbiol.">
        <title>Phaeodactylibacter xiamenensis gen. nov., sp. nov., a member of the family Saprospiraceae isolated from the marine alga Phaeodactylum tricornutum.</title>
        <authorList>
            <person name="Chen Z.Jr."/>
            <person name="Lei X."/>
            <person name="Lai Q."/>
            <person name="Li Y."/>
            <person name="Zhang B."/>
            <person name="Zhang J."/>
            <person name="Zhang H."/>
            <person name="Yang L."/>
            <person name="Zheng W."/>
            <person name="Tian Y."/>
            <person name="Yu Z."/>
            <person name="Xu H.Jr."/>
            <person name="Zheng T."/>
        </authorList>
    </citation>
    <scope>NUCLEOTIDE SEQUENCE [LARGE SCALE GENOMIC DNA]</scope>
    <source>
        <strain evidence="1 2">KD52</strain>
    </source>
</reference>
<gene>
    <name evidence="1" type="ORF">IX84_08255</name>
</gene>
<organism evidence="1 2">
    <name type="scientific">Phaeodactylibacter xiamenensis</name>
    <dbReference type="NCBI Taxonomy" id="1524460"/>
    <lineage>
        <taxon>Bacteria</taxon>
        <taxon>Pseudomonadati</taxon>
        <taxon>Bacteroidota</taxon>
        <taxon>Saprospiria</taxon>
        <taxon>Saprospirales</taxon>
        <taxon>Haliscomenobacteraceae</taxon>
        <taxon>Phaeodactylibacter</taxon>
    </lineage>
</organism>
<sequence length="338" mass="36550">MKNPILTRAKLNCTMKLTFLILSMSSVLMLSAQSPYLLNIQGALKTSNGTVLPDGPQVMAFRLYEQAQGGSSIWAETVELNLTGGIYNHYLGSENPINAGIFSKPLYLGIAVGGVELTPRSVLTAAPYGLTQVGCKGALGDIKMSALPPAQFIAENGDCWVELDGRELSQSDRLLITTGRQEIPDARGTFLRSIDERGSNGLDPDRGANPVVGSFQADVIRGHNHTVGQNKNLLDGTFKMPVPFDWSMPNLGGYSESVEILDVHVDATNCYGNVNGGNFTMLWGPAWNGDGAVPANYPLAETFTKETNILNHSHEISETGGSETRPDNVNLYTYIRIR</sequence>
<dbReference type="SUPFAM" id="SSF88874">
    <property type="entry name" value="Receptor-binding domain of short tail fibre protein gp12"/>
    <property type="match status" value="1"/>
</dbReference>
<evidence type="ECO:0008006" key="3">
    <source>
        <dbReference type="Google" id="ProtNLM"/>
    </source>
</evidence>